<evidence type="ECO:0000256" key="1">
    <source>
        <dbReference type="SAM" id="MobiDB-lite"/>
    </source>
</evidence>
<dbReference type="EMBL" id="CP010827">
    <property type="protein sequence ID" value="AJI79579.1"/>
    <property type="molecule type" value="Genomic_DNA"/>
</dbReference>
<proteinExistence type="predicted"/>
<dbReference type="HOGENOM" id="CLU_2408279_0_0_11"/>
<reference evidence="2 3" key="1">
    <citation type="journal article" date="2015" name="Genome Announc.">
        <title>Complete Genome Sequence and Annotation of Corynebacterium singulare DSM 44357, Isolated from a Human Semen Specimen.</title>
        <authorList>
            <person name="Merten M."/>
            <person name="Brinkrolf K."/>
            <person name="Albersmeier A."/>
            <person name="Kutter Y."/>
            <person name="Ruckert C."/>
            <person name="Tauch A."/>
        </authorList>
    </citation>
    <scope>NUCLEOTIDE SEQUENCE [LARGE SCALE GENOMIC DNA]</scope>
    <source>
        <strain evidence="2">IBS B52218</strain>
    </source>
</reference>
<gene>
    <name evidence="2" type="ORF">CSING_10335</name>
</gene>
<dbReference type="AlphaFoldDB" id="A0A0B6F354"/>
<protein>
    <submittedName>
        <fullName evidence="2">Uncharacterized protein</fullName>
    </submittedName>
</protein>
<dbReference type="KEGG" id="csx:CSING_10335"/>
<feature type="region of interest" description="Disordered" evidence="1">
    <location>
        <begin position="71"/>
        <end position="92"/>
    </location>
</feature>
<sequence length="92" mass="10680">MHKRVEQEECKDRKDADDDEDITVSFIHKMEYTTIYYYAQRTRGLDPMVAAVLGASLEKIRTRDRFLGPERISNIRRADPRGWAAASPPQKP</sequence>
<evidence type="ECO:0000313" key="3">
    <source>
        <dbReference type="Proteomes" id="UP000031890"/>
    </source>
</evidence>
<name>A0A0B6F354_9CORY</name>
<dbReference type="Proteomes" id="UP000031890">
    <property type="component" value="Chromosome"/>
</dbReference>
<organism evidence="2 3">
    <name type="scientific">Corynebacterium singulare</name>
    <dbReference type="NCBI Taxonomy" id="161899"/>
    <lineage>
        <taxon>Bacteria</taxon>
        <taxon>Bacillati</taxon>
        <taxon>Actinomycetota</taxon>
        <taxon>Actinomycetes</taxon>
        <taxon>Mycobacteriales</taxon>
        <taxon>Corynebacteriaceae</taxon>
        <taxon>Corynebacterium</taxon>
    </lineage>
</organism>
<evidence type="ECO:0000313" key="2">
    <source>
        <dbReference type="EMBL" id="AJI79579.1"/>
    </source>
</evidence>
<accession>A0A0B6F354</accession>